<name>A0A6C0CHR5_9ZZZZ</name>
<reference evidence="1" key="1">
    <citation type="journal article" date="2020" name="Nature">
        <title>Giant virus diversity and host interactions through global metagenomics.</title>
        <authorList>
            <person name="Schulz F."/>
            <person name="Roux S."/>
            <person name="Paez-Espino D."/>
            <person name="Jungbluth S."/>
            <person name="Walsh D.A."/>
            <person name="Denef V.J."/>
            <person name="McMahon K.D."/>
            <person name="Konstantinidis K.T."/>
            <person name="Eloe-Fadrosh E.A."/>
            <person name="Kyrpides N.C."/>
            <person name="Woyke T."/>
        </authorList>
    </citation>
    <scope>NUCLEOTIDE SEQUENCE</scope>
    <source>
        <strain evidence="1">GVMAG-M-3300021185-45</strain>
    </source>
</reference>
<evidence type="ECO:0000313" key="1">
    <source>
        <dbReference type="EMBL" id="QHT04128.1"/>
    </source>
</evidence>
<protein>
    <submittedName>
        <fullName evidence="1">Uncharacterized protein</fullName>
    </submittedName>
</protein>
<dbReference type="AlphaFoldDB" id="A0A6C0CHR5"/>
<accession>A0A6C0CHR5</accession>
<sequence>MEKYIGKVILVNIPSNKRPRYRWIVKKREDGRYIVRNPKIGILIRELNLKRNKDFGKEELLPLGSKPYIILKTMKSKKKIKTKKNKKLT</sequence>
<proteinExistence type="predicted"/>
<organism evidence="1">
    <name type="scientific">viral metagenome</name>
    <dbReference type="NCBI Taxonomy" id="1070528"/>
    <lineage>
        <taxon>unclassified sequences</taxon>
        <taxon>metagenomes</taxon>
        <taxon>organismal metagenomes</taxon>
    </lineage>
</organism>
<dbReference type="EMBL" id="MN739423">
    <property type="protein sequence ID" value="QHT04128.1"/>
    <property type="molecule type" value="Genomic_DNA"/>
</dbReference>